<dbReference type="RefSeq" id="WP_151643130.1">
    <property type="nucleotide sequence ID" value="NZ_WBVY01000001.1"/>
</dbReference>
<dbReference type="Proteomes" id="UP000460650">
    <property type="component" value="Unassembled WGS sequence"/>
</dbReference>
<reference evidence="1 2" key="1">
    <citation type="submission" date="2019-09" db="EMBL/GenBank/DDBJ databases">
        <title>Taxonomic organization of the family Brucellaceae based on a phylogenomic approach.</title>
        <authorList>
            <person name="Leclercq S."/>
            <person name="Cloeckaert A."/>
            <person name="Zygmunt M.S."/>
        </authorList>
    </citation>
    <scope>NUCLEOTIDE SEQUENCE [LARGE SCALE GENOMIC DNA]</scope>
    <source>
        <strain evidence="1 2">TA93</strain>
    </source>
</reference>
<evidence type="ECO:0000313" key="2">
    <source>
        <dbReference type="Proteomes" id="UP000460650"/>
    </source>
</evidence>
<sequence>MRKTIHYRRVEWFNQQANDNVVALLGDVLAARQHIEQTRFAIADETCEIRHRDQRGNLVCLHLSTYVNGSRKGVTPQAQGVANGDLDEALAPDGAEFTEREIALVIGQQAVAFVTHGFVHPKFVERAIRGLIFLEHGADVSNRFSLAARADPAVINRLLEEGVQYLDMGISLNQVDAINQIEGQPQPITTYLARTIKDAISARFEDEFSEEEVDNLAMANAHLVLNFKKSAPLDQIESLTTLAEDVIEGDDDFKIKTIKGNYFTRDQLLLKNSYNQPGRAAYLSYALAWDNSVQFLNDVE</sequence>
<proteinExistence type="predicted"/>
<protein>
    <submittedName>
        <fullName evidence="1">Uncharacterized protein</fullName>
    </submittedName>
</protein>
<evidence type="ECO:0000313" key="1">
    <source>
        <dbReference type="EMBL" id="KAB2658807.1"/>
    </source>
</evidence>
<organism evidence="1 2">
    <name type="scientific">Brucella tritici</name>
    <dbReference type="NCBI Taxonomy" id="94626"/>
    <lineage>
        <taxon>Bacteria</taxon>
        <taxon>Pseudomonadati</taxon>
        <taxon>Pseudomonadota</taxon>
        <taxon>Alphaproteobacteria</taxon>
        <taxon>Hyphomicrobiales</taxon>
        <taxon>Brucellaceae</taxon>
        <taxon>Brucella/Ochrobactrum group</taxon>
        <taxon>Brucella</taxon>
    </lineage>
</organism>
<comment type="caution">
    <text evidence="1">The sequence shown here is derived from an EMBL/GenBank/DDBJ whole genome shotgun (WGS) entry which is preliminary data.</text>
</comment>
<gene>
    <name evidence="1" type="ORF">F9K94_00990</name>
</gene>
<dbReference type="EMBL" id="WBVY01000001">
    <property type="protein sequence ID" value="KAB2658807.1"/>
    <property type="molecule type" value="Genomic_DNA"/>
</dbReference>
<accession>A0A7V7VWX6</accession>
<name>A0A7V7VWX6_9HYPH</name>
<dbReference type="AlphaFoldDB" id="A0A7V7VWX6"/>